<organism evidence="2 3">
    <name type="scientific">Xanthocytophaga agilis</name>
    <dbReference type="NCBI Taxonomy" id="3048010"/>
    <lineage>
        <taxon>Bacteria</taxon>
        <taxon>Pseudomonadati</taxon>
        <taxon>Bacteroidota</taxon>
        <taxon>Cytophagia</taxon>
        <taxon>Cytophagales</taxon>
        <taxon>Rhodocytophagaceae</taxon>
        <taxon>Xanthocytophaga</taxon>
    </lineage>
</organism>
<comment type="caution">
    <text evidence="2">The sequence shown here is derived from an EMBL/GenBank/DDBJ whole genome shotgun (WGS) entry which is preliminary data.</text>
</comment>
<accession>A0AAE3UF90</accession>
<gene>
    <name evidence="2" type="ORF">QNI22_06635</name>
</gene>
<dbReference type="Gene3D" id="2.10.109.10">
    <property type="entry name" value="Umud Fragment, subunit A"/>
    <property type="match status" value="1"/>
</dbReference>
<dbReference type="Pfam" id="PF00717">
    <property type="entry name" value="Peptidase_S24"/>
    <property type="match status" value="1"/>
</dbReference>
<dbReference type="NCBIfam" id="NF007621">
    <property type="entry name" value="PRK10276.1"/>
    <property type="match status" value="1"/>
</dbReference>
<protein>
    <submittedName>
        <fullName evidence="2">S24 family peptidase</fullName>
    </submittedName>
</protein>
<dbReference type="AlphaFoldDB" id="A0AAE3UF90"/>
<dbReference type="InterPro" id="IPR036286">
    <property type="entry name" value="LexA/Signal_pep-like_sf"/>
</dbReference>
<dbReference type="InterPro" id="IPR015927">
    <property type="entry name" value="Peptidase_S24_S26A/B/C"/>
</dbReference>
<dbReference type="PANTHER" id="PTHR33516:SF2">
    <property type="entry name" value="LEXA REPRESSOR-RELATED"/>
    <property type="match status" value="1"/>
</dbReference>
<dbReference type="EMBL" id="JASJOU010000001">
    <property type="protein sequence ID" value="MDJ1500313.1"/>
    <property type="molecule type" value="Genomic_DNA"/>
</dbReference>
<sequence>MKVVDYFEAAEELFPTALPLYETYVPMGFPSPAENYTAASLDIATYLIRRKATTYYIKVEGDSMYPVIHSGALLVVDRSLYPRAGDIVVALINRELMVKRIRYSEEQIYLVAENEAYPTVAITHYTDFEVQGVVTFAINQFRKFD</sequence>
<dbReference type="Proteomes" id="UP001232063">
    <property type="component" value="Unassembled WGS sequence"/>
</dbReference>
<dbReference type="InterPro" id="IPR050077">
    <property type="entry name" value="LexA_repressor"/>
</dbReference>
<evidence type="ECO:0000313" key="3">
    <source>
        <dbReference type="Proteomes" id="UP001232063"/>
    </source>
</evidence>
<keyword evidence="3" id="KW-1185">Reference proteome</keyword>
<dbReference type="CDD" id="cd06529">
    <property type="entry name" value="S24_LexA-like"/>
    <property type="match status" value="1"/>
</dbReference>
<proteinExistence type="predicted"/>
<dbReference type="SUPFAM" id="SSF51306">
    <property type="entry name" value="LexA/Signal peptidase"/>
    <property type="match status" value="1"/>
</dbReference>
<evidence type="ECO:0000313" key="2">
    <source>
        <dbReference type="EMBL" id="MDJ1500313.1"/>
    </source>
</evidence>
<reference evidence="2" key="1">
    <citation type="submission" date="2023-05" db="EMBL/GenBank/DDBJ databases">
        <authorList>
            <person name="Zhang X."/>
        </authorList>
    </citation>
    <scope>NUCLEOTIDE SEQUENCE</scope>
    <source>
        <strain evidence="2">BD1B2-1</strain>
    </source>
</reference>
<name>A0AAE3UF90_9BACT</name>
<dbReference type="InterPro" id="IPR039418">
    <property type="entry name" value="LexA-like"/>
</dbReference>
<evidence type="ECO:0000259" key="1">
    <source>
        <dbReference type="Pfam" id="PF00717"/>
    </source>
</evidence>
<dbReference type="RefSeq" id="WP_314509836.1">
    <property type="nucleotide sequence ID" value="NZ_JASJOU010000001.1"/>
</dbReference>
<dbReference type="PANTHER" id="PTHR33516">
    <property type="entry name" value="LEXA REPRESSOR"/>
    <property type="match status" value="1"/>
</dbReference>
<feature type="domain" description="Peptidase S24/S26A/S26B/S26C" evidence="1">
    <location>
        <begin position="19"/>
        <end position="134"/>
    </location>
</feature>